<evidence type="ECO:0000259" key="18">
    <source>
        <dbReference type="PROSITE" id="PS50209"/>
    </source>
</evidence>
<feature type="domain" description="NACHT" evidence="19">
    <location>
        <begin position="196"/>
        <end position="329"/>
    </location>
</feature>
<comment type="subcellular location">
    <subcellularLocation>
        <location evidence="1">Basolateral cell membrane</location>
    </subcellularLocation>
    <subcellularLocation>
        <location evidence="2">Cell membrane</location>
        <topology evidence="2">Lipid-anchor</topology>
    </subcellularLocation>
    <subcellularLocation>
        <location evidence="3">Cytoplasm</location>
    </subcellularLocation>
</comment>
<keyword evidence="7" id="KW-0433">Leucine-rich repeat</keyword>
<evidence type="ECO:0000256" key="10">
    <source>
        <dbReference type="ARBA" id="ARBA00022840"/>
    </source>
</evidence>
<keyword evidence="4" id="KW-1003">Cell membrane</keyword>
<proteinExistence type="inferred from homology"/>
<evidence type="ECO:0000256" key="8">
    <source>
        <dbReference type="ARBA" id="ARBA00022737"/>
    </source>
</evidence>
<evidence type="ECO:0000313" key="20">
    <source>
        <dbReference type="EMBL" id="KPP78257.1"/>
    </source>
</evidence>
<dbReference type="PROSITE" id="PS50209">
    <property type="entry name" value="CARD"/>
    <property type="match status" value="1"/>
</dbReference>
<dbReference type="PANTHER" id="PTHR24106">
    <property type="entry name" value="NACHT, LRR AND CARD DOMAINS-CONTAINING"/>
    <property type="match status" value="1"/>
</dbReference>
<dbReference type="InterPro" id="IPR007111">
    <property type="entry name" value="NACHT_NTPase"/>
</dbReference>
<dbReference type="SUPFAM" id="SSF52540">
    <property type="entry name" value="P-loop containing nucleoside triphosphate hydrolases"/>
    <property type="match status" value="1"/>
</dbReference>
<keyword evidence="13" id="KW-0472">Membrane</keyword>
<evidence type="ECO:0000259" key="19">
    <source>
        <dbReference type="PROSITE" id="PS50837"/>
    </source>
</evidence>
<evidence type="ECO:0000256" key="15">
    <source>
        <dbReference type="ARBA" id="ARBA00023288"/>
    </source>
</evidence>
<dbReference type="GO" id="GO:0042981">
    <property type="term" value="P:regulation of apoptotic process"/>
    <property type="evidence" value="ECO:0007669"/>
    <property type="project" value="InterPro"/>
</dbReference>
<sequence length="914" mass="101261">MALGPCCAELKSERVKLVEDWSQHITFLLEFLYQVGALTEEDVSLIQGGGSLGNRDRMRLLLDVLHGRGEEACRAFLHALKELPKEQQGASITNKENTKDNQLELLRKHKEILGREHVPADYLSVRGGQLSGSELGPFTETTLSQRQGYTVPLRYQHETTEVGDAFRKAELGPEGQGQTCEFSKVCQSLLFDRADGVTLLSGVAGSGKTTLVRRLVHNWAASEESQKVVFSLSFRELNLVSEPQSLQELLCVHYNHLRAILPQILASDFGRILLILDGLDEFRFPLDFDRTPKCSDPELAQSMGDMVVNLIKGNLLPGMSLLLTSRPHALSKVPPQLVSVFYTVLGFSPDQQRQYFLQTCRTPRAAEKVLQYVSSHQPLLLMCHIPAFCWIVATALQDSVEAQGSTPLQDPMPLSTHETTDSPIATEPKTMCTLTDAPQGPGKPATVTEIYCCFLKAILVFHGEGREGTSRVHRLQEAPRVLRGMRSLLRDLGALAFRGLLERRFLFDAADLGALALNCSDLSRAFLVEILREDRASLACERSFHFIHTSVQEFLAALYYVLQSLSGADPFFSPKPGLASLTGKALTAATCRLLGHNRLVRRNVKKAFRLSESHQSGHLDLFCRFVSGLLVPGTHQILDGIFPREPRKLFPGSTGRAAAPTSPTSAPPFLLRLLHSQLQRQELRPERQVNACHCLYEALDPGLSARMQNWLCLLAQQAVAGSVRTEQDWSELAFLLELSPSLQDLNLEAQGLGAEGLRRLLPVLPLFSTLRLGLNPLGPEGAAILSQALRSPDCRIERLWVVQTGLGCEGMKILTEGLRENHTVVDLRMAINGIGDEGAYCLAELLRTNCTLRDIRLRDNKVTDKGAECLMAALVENTTLQCLWLFDNKFSKDGVQRLKEFAKGRATLDIKVCI</sequence>
<dbReference type="Pfam" id="PF05729">
    <property type="entry name" value="NACHT"/>
    <property type="match status" value="1"/>
</dbReference>
<protein>
    <submittedName>
        <fullName evidence="20">Uncharacterized protein</fullName>
    </submittedName>
</protein>
<evidence type="ECO:0000256" key="1">
    <source>
        <dbReference type="ARBA" id="ARBA00004187"/>
    </source>
</evidence>
<evidence type="ECO:0000256" key="16">
    <source>
        <dbReference type="ARBA" id="ARBA00038296"/>
    </source>
</evidence>
<dbReference type="InterPro" id="IPR011029">
    <property type="entry name" value="DEATH-like_dom_sf"/>
</dbReference>
<keyword evidence="6" id="KW-0399">Innate immunity</keyword>
<dbReference type="Gene3D" id="3.40.50.300">
    <property type="entry name" value="P-loop containing nucleotide triphosphate hydrolases"/>
    <property type="match status" value="1"/>
</dbReference>
<dbReference type="STRING" id="113540.ENSSFOP00015057863"/>
<evidence type="ECO:0000256" key="5">
    <source>
        <dbReference type="ARBA" id="ARBA00022490"/>
    </source>
</evidence>
<gene>
    <name evidence="20" type="ORF">Z043_102247</name>
</gene>
<dbReference type="Pfam" id="PF00619">
    <property type="entry name" value="CARD"/>
    <property type="match status" value="1"/>
</dbReference>
<dbReference type="EMBL" id="JARO02000527">
    <property type="protein sequence ID" value="KPP78257.1"/>
    <property type="molecule type" value="Genomic_DNA"/>
</dbReference>
<dbReference type="SMART" id="SM00368">
    <property type="entry name" value="LRR_RI"/>
    <property type="match status" value="6"/>
</dbReference>
<dbReference type="Pfam" id="PF17776">
    <property type="entry name" value="NLRC4_HD2"/>
    <property type="match status" value="1"/>
</dbReference>
<dbReference type="InterPro" id="IPR041267">
    <property type="entry name" value="NLRP_HD2"/>
</dbReference>
<dbReference type="Proteomes" id="UP000034805">
    <property type="component" value="Unassembled WGS sequence"/>
</dbReference>
<dbReference type="GO" id="GO:0016323">
    <property type="term" value="C:basolateral plasma membrane"/>
    <property type="evidence" value="ECO:0007669"/>
    <property type="project" value="UniProtKB-SubCell"/>
</dbReference>
<dbReference type="GO" id="GO:0005737">
    <property type="term" value="C:cytoplasm"/>
    <property type="evidence" value="ECO:0007669"/>
    <property type="project" value="UniProtKB-SubCell"/>
</dbReference>
<keyword evidence="9" id="KW-0547">Nucleotide-binding</keyword>
<dbReference type="Gene3D" id="3.80.10.10">
    <property type="entry name" value="Ribonuclease Inhibitor"/>
    <property type="match status" value="1"/>
</dbReference>
<evidence type="ECO:0000256" key="7">
    <source>
        <dbReference type="ARBA" id="ARBA00022614"/>
    </source>
</evidence>
<dbReference type="InterPro" id="IPR001611">
    <property type="entry name" value="Leu-rich_rpt"/>
</dbReference>
<keyword evidence="15" id="KW-0449">Lipoprotein</keyword>
<feature type="domain" description="CARD" evidence="18">
    <location>
        <begin position="10"/>
        <end position="82"/>
    </location>
</feature>
<dbReference type="Gene3D" id="1.10.533.10">
    <property type="entry name" value="Death Domain, Fas"/>
    <property type="match status" value="1"/>
</dbReference>
<keyword evidence="5" id="KW-0963">Cytoplasm</keyword>
<dbReference type="AlphaFoldDB" id="A0A0N8K2N8"/>
<keyword evidence="12" id="KW-0391">Immunity</keyword>
<evidence type="ECO:0000256" key="17">
    <source>
        <dbReference type="SAM" id="MobiDB-lite"/>
    </source>
</evidence>
<dbReference type="PROSITE" id="PS50837">
    <property type="entry name" value="NACHT"/>
    <property type="match status" value="1"/>
</dbReference>
<reference evidence="20 21" key="1">
    <citation type="submission" date="2015-08" db="EMBL/GenBank/DDBJ databases">
        <title>The genome of the Asian arowana (Scleropages formosus).</title>
        <authorList>
            <person name="Tan M.H."/>
            <person name="Gan H.M."/>
            <person name="Croft L.J."/>
            <person name="Austin C.M."/>
        </authorList>
    </citation>
    <scope>NUCLEOTIDE SEQUENCE [LARGE SCALE GENOMIC DNA]</scope>
    <source>
        <strain evidence="20">Aro1</strain>
    </source>
</reference>
<dbReference type="GO" id="GO:0005524">
    <property type="term" value="F:ATP binding"/>
    <property type="evidence" value="ECO:0007669"/>
    <property type="project" value="UniProtKB-KW"/>
</dbReference>
<dbReference type="SUPFAM" id="SSF52047">
    <property type="entry name" value="RNI-like"/>
    <property type="match status" value="1"/>
</dbReference>
<dbReference type="Pfam" id="PF17779">
    <property type="entry name" value="WHD_NOD2"/>
    <property type="match status" value="1"/>
</dbReference>
<keyword evidence="14" id="KW-0564">Palmitate</keyword>
<dbReference type="InterPro" id="IPR027417">
    <property type="entry name" value="P-loop_NTPase"/>
</dbReference>
<dbReference type="InterPro" id="IPR001315">
    <property type="entry name" value="CARD"/>
</dbReference>
<comment type="caution">
    <text evidence="20">The sequence shown here is derived from an EMBL/GenBank/DDBJ whole genome shotgun (WGS) entry which is preliminary data.</text>
</comment>
<name>A0A0N8K2N8_SCLFO</name>
<evidence type="ECO:0000256" key="12">
    <source>
        <dbReference type="ARBA" id="ARBA00022859"/>
    </source>
</evidence>
<evidence type="ECO:0000256" key="6">
    <source>
        <dbReference type="ARBA" id="ARBA00022588"/>
    </source>
</evidence>
<evidence type="ECO:0000256" key="11">
    <source>
        <dbReference type="ARBA" id="ARBA00022843"/>
    </source>
</evidence>
<dbReference type="GO" id="GO:0045087">
    <property type="term" value="P:innate immune response"/>
    <property type="evidence" value="ECO:0007669"/>
    <property type="project" value="UniProtKB-KW"/>
</dbReference>
<dbReference type="InterPro" id="IPR032675">
    <property type="entry name" value="LRR_dom_sf"/>
</dbReference>
<dbReference type="SUPFAM" id="SSF47986">
    <property type="entry name" value="DEATH domain"/>
    <property type="match status" value="1"/>
</dbReference>
<dbReference type="InterPro" id="IPR051261">
    <property type="entry name" value="NLR"/>
</dbReference>
<evidence type="ECO:0000256" key="14">
    <source>
        <dbReference type="ARBA" id="ARBA00023139"/>
    </source>
</evidence>
<evidence type="ECO:0000256" key="9">
    <source>
        <dbReference type="ARBA" id="ARBA00022741"/>
    </source>
</evidence>
<comment type="similarity">
    <text evidence="16">Belongs to the NOD1-NOD2 family.</text>
</comment>
<dbReference type="InterPro" id="IPR041075">
    <property type="entry name" value="NOD1/2_WH"/>
</dbReference>
<keyword evidence="10" id="KW-0067">ATP-binding</keyword>
<dbReference type="Pfam" id="PF13516">
    <property type="entry name" value="LRR_6"/>
    <property type="match status" value="2"/>
</dbReference>
<dbReference type="CDD" id="cd01671">
    <property type="entry name" value="CARD"/>
    <property type="match status" value="1"/>
</dbReference>
<evidence type="ECO:0000256" key="3">
    <source>
        <dbReference type="ARBA" id="ARBA00004496"/>
    </source>
</evidence>
<accession>A0A0N8K2N8</accession>
<evidence type="ECO:0000256" key="13">
    <source>
        <dbReference type="ARBA" id="ARBA00023136"/>
    </source>
</evidence>
<feature type="region of interest" description="Disordered" evidence="17">
    <location>
        <begin position="403"/>
        <end position="427"/>
    </location>
</feature>
<evidence type="ECO:0000313" key="21">
    <source>
        <dbReference type="Proteomes" id="UP000034805"/>
    </source>
</evidence>
<keyword evidence="11" id="KW-0832">Ubl conjugation</keyword>
<organism evidence="20 21">
    <name type="scientific">Scleropages formosus</name>
    <name type="common">Asian bonytongue</name>
    <name type="synonym">Osteoglossum formosum</name>
    <dbReference type="NCBI Taxonomy" id="113540"/>
    <lineage>
        <taxon>Eukaryota</taxon>
        <taxon>Metazoa</taxon>
        <taxon>Chordata</taxon>
        <taxon>Craniata</taxon>
        <taxon>Vertebrata</taxon>
        <taxon>Euteleostomi</taxon>
        <taxon>Actinopterygii</taxon>
        <taxon>Neopterygii</taxon>
        <taxon>Teleostei</taxon>
        <taxon>Osteoglossocephala</taxon>
        <taxon>Osteoglossomorpha</taxon>
        <taxon>Osteoglossiformes</taxon>
        <taxon>Osteoglossidae</taxon>
        <taxon>Scleropages</taxon>
    </lineage>
</organism>
<evidence type="ECO:0000256" key="4">
    <source>
        <dbReference type="ARBA" id="ARBA00022475"/>
    </source>
</evidence>
<keyword evidence="8" id="KW-0677">Repeat</keyword>
<evidence type="ECO:0000256" key="2">
    <source>
        <dbReference type="ARBA" id="ARBA00004193"/>
    </source>
</evidence>